<accession>A0A1A7BTL5</accession>
<dbReference type="GO" id="GO:0003700">
    <property type="term" value="F:DNA-binding transcription factor activity"/>
    <property type="evidence" value="ECO:0007669"/>
    <property type="project" value="InterPro"/>
</dbReference>
<dbReference type="RefSeq" id="WP_065310615.1">
    <property type="nucleotide sequence ID" value="NZ_LOCQ01000062.1"/>
</dbReference>
<reference evidence="6 7" key="1">
    <citation type="submission" date="2016-04" db="EMBL/GenBank/DDBJ databases">
        <title>Draft genome sequence of Janthinobacterium psychrotolerans sp. nov., isolated from freshwater sediments in Denmark.</title>
        <authorList>
            <person name="Gong X."/>
            <person name="Skrivergaard S."/>
            <person name="Korsgaard B.S."/>
            <person name="Schreiber L."/>
            <person name="Marshall I.P."/>
            <person name="Finster K."/>
            <person name="Schramm A."/>
        </authorList>
    </citation>
    <scope>NUCLEOTIDE SEQUENCE [LARGE SCALE GENOMIC DNA]</scope>
    <source>
        <strain evidence="6 7">S3-2</strain>
    </source>
</reference>
<gene>
    <name evidence="6" type="ORF">ASR47_1001319</name>
</gene>
<evidence type="ECO:0000256" key="1">
    <source>
        <dbReference type="ARBA" id="ARBA00009437"/>
    </source>
</evidence>
<dbReference type="GO" id="GO:0043565">
    <property type="term" value="F:sequence-specific DNA binding"/>
    <property type="evidence" value="ECO:0007669"/>
    <property type="project" value="TreeGrafter"/>
</dbReference>
<dbReference type="PANTHER" id="PTHR30537:SF35">
    <property type="entry name" value="TRANSCRIPTIONAL REGULATORY PROTEIN"/>
    <property type="match status" value="1"/>
</dbReference>
<evidence type="ECO:0000256" key="3">
    <source>
        <dbReference type="ARBA" id="ARBA00023125"/>
    </source>
</evidence>
<dbReference type="EMBL" id="LOCQ01000062">
    <property type="protein sequence ID" value="OBV36842.1"/>
    <property type="molecule type" value="Genomic_DNA"/>
</dbReference>
<comment type="caution">
    <text evidence="6">The sequence shown here is derived from an EMBL/GenBank/DDBJ whole genome shotgun (WGS) entry which is preliminary data.</text>
</comment>
<dbReference type="InterPro" id="IPR058163">
    <property type="entry name" value="LysR-type_TF_proteobact-type"/>
</dbReference>
<evidence type="ECO:0000313" key="7">
    <source>
        <dbReference type="Proteomes" id="UP000092713"/>
    </source>
</evidence>
<dbReference type="PROSITE" id="PS50931">
    <property type="entry name" value="HTH_LYSR"/>
    <property type="match status" value="1"/>
</dbReference>
<dbReference type="CDD" id="cd08422">
    <property type="entry name" value="PBP2_CrgA_like"/>
    <property type="match status" value="1"/>
</dbReference>
<feature type="domain" description="HTH lysR-type" evidence="5">
    <location>
        <begin position="8"/>
        <end position="59"/>
    </location>
</feature>
<dbReference type="PANTHER" id="PTHR30537">
    <property type="entry name" value="HTH-TYPE TRANSCRIPTIONAL REGULATOR"/>
    <property type="match status" value="1"/>
</dbReference>
<keyword evidence="7" id="KW-1185">Reference proteome</keyword>
<dbReference type="Proteomes" id="UP000092713">
    <property type="component" value="Unassembled WGS sequence"/>
</dbReference>
<dbReference type="InterPro" id="IPR036388">
    <property type="entry name" value="WH-like_DNA-bd_sf"/>
</dbReference>
<keyword evidence="3 6" id="KW-0238">DNA-binding</keyword>
<evidence type="ECO:0000313" key="6">
    <source>
        <dbReference type="EMBL" id="OBV36842.1"/>
    </source>
</evidence>
<dbReference type="InterPro" id="IPR036390">
    <property type="entry name" value="WH_DNA-bd_sf"/>
</dbReference>
<keyword evidence="2" id="KW-0805">Transcription regulation</keyword>
<dbReference type="SUPFAM" id="SSF53850">
    <property type="entry name" value="Periplasmic binding protein-like II"/>
    <property type="match status" value="1"/>
</dbReference>
<sequence>MDRIVAAKVFVTIAECGSLSGAAELLDMSRAMVTRYLAEMETWSGARLFHRTTRRINLTAAGDITLLRCQELLSLADQMPSVGDTGDEEPSGMLRIACSQSLAQATLAAAIAAYLKRHRQAAVDLRIDNRAVNLVEERIDLAIRITNQLDPGVIARPLGTCHSVVCASPAYLEQHGTPRQATDLATHDCLTYTYFGKSLWHFEHAGESVSVPVSGSLSANESVVLLQAAVEGAGIALQPVFSAAPLIASGQLVALLPGYRPHAMGIHAIYMSRAHPRAISCTMLAFLAEWFAAHET</sequence>
<keyword evidence="4" id="KW-0804">Transcription</keyword>
<dbReference type="InterPro" id="IPR000847">
    <property type="entry name" value="LysR_HTH_N"/>
</dbReference>
<dbReference type="FunFam" id="3.40.190.290:FF:000001">
    <property type="entry name" value="Transcriptional regulator, LysR family"/>
    <property type="match status" value="1"/>
</dbReference>
<dbReference type="InterPro" id="IPR005119">
    <property type="entry name" value="LysR_subst-bd"/>
</dbReference>
<dbReference type="STRING" id="1747903.ASR47_1001319"/>
<name>A0A1A7BTL5_9BURK</name>
<dbReference type="Pfam" id="PF00126">
    <property type="entry name" value="HTH_1"/>
    <property type="match status" value="1"/>
</dbReference>
<evidence type="ECO:0000256" key="4">
    <source>
        <dbReference type="ARBA" id="ARBA00023163"/>
    </source>
</evidence>
<comment type="similarity">
    <text evidence="1">Belongs to the LysR transcriptional regulatory family.</text>
</comment>
<dbReference type="SUPFAM" id="SSF46785">
    <property type="entry name" value="Winged helix' DNA-binding domain"/>
    <property type="match status" value="1"/>
</dbReference>
<proteinExistence type="inferred from homology"/>
<evidence type="ECO:0000259" key="5">
    <source>
        <dbReference type="PROSITE" id="PS50931"/>
    </source>
</evidence>
<dbReference type="GO" id="GO:0006351">
    <property type="term" value="P:DNA-templated transcription"/>
    <property type="evidence" value="ECO:0007669"/>
    <property type="project" value="TreeGrafter"/>
</dbReference>
<evidence type="ECO:0000256" key="2">
    <source>
        <dbReference type="ARBA" id="ARBA00023015"/>
    </source>
</evidence>
<dbReference type="OrthoDB" id="9786526at2"/>
<organism evidence="6 7">
    <name type="scientific">Janthinobacterium psychrotolerans</name>
    <dbReference type="NCBI Taxonomy" id="1747903"/>
    <lineage>
        <taxon>Bacteria</taxon>
        <taxon>Pseudomonadati</taxon>
        <taxon>Pseudomonadota</taxon>
        <taxon>Betaproteobacteria</taxon>
        <taxon>Burkholderiales</taxon>
        <taxon>Oxalobacteraceae</taxon>
        <taxon>Janthinobacterium</taxon>
    </lineage>
</organism>
<dbReference type="Pfam" id="PF03466">
    <property type="entry name" value="LysR_substrate"/>
    <property type="match status" value="1"/>
</dbReference>
<dbReference type="Gene3D" id="1.10.10.10">
    <property type="entry name" value="Winged helix-like DNA-binding domain superfamily/Winged helix DNA-binding domain"/>
    <property type="match status" value="1"/>
</dbReference>
<protein>
    <submittedName>
        <fullName evidence="6">DNA-binding transcriptional regulator, LysR family</fullName>
    </submittedName>
</protein>
<dbReference type="Gene3D" id="3.40.190.290">
    <property type="match status" value="1"/>
</dbReference>
<dbReference type="AlphaFoldDB" id="A0A1A7BTL5"/>
<dbReference type="PATRIC" id="fig|1747903.4.peg.332"/>